<evidence type="ECO:0000256" key="3">
    <source>
        <dbReference type="ARBA" id="ARBA00022481"/>
    </source>
</evidence>
<keyword evidence="5" id="KW-0997">Cell inner membrane</keyword>
<dbReference type="Pfam" id="PF08447">
    <property type="entry name" value="PAS_3"/>
    <property type="match status" value="1"/>
</dbReference>
<evidence type="ECO:0000256" key="11">
    <source>
        <dbReference type="PROSITE-ProRule" id="PRU00284"/>
    </source>
</evidence>
<sequence length="549" mass="59859">MAGCHPERLCYTFSTRPAYQALSRSELLMRVNMPITQTERTFPASERLISTTDLNSHITYCNDAFVALSGFTREELVGQPHNLVRHPDMPASVFAHMWETIKQGKPWMGVVKNRSKQGDYYWVSAYVTAVYENGRIVGYESVRSLPTRDQVRRAEALYARLRAGKSAVSATSSAAYHLVRQLPMILCALALAVGVYLLDDLPSIIMIPIVMVVLGGFLEMRQRRSIRNTLEEHPKAFTSSLVALTYSDNRGPQAQLDLAMLSEEARLQTALTRLADTGESVRQHAGRSAQLSLRQAESLDQQRSEADQSATAINQMAATIQEVTHNVQNTAHAAEEADKLAQQGRGLADESLLAIRHMANSVTDIGNAVGELASATQSIGSVVDVITSIAQQTNLLALNAAIEAARAGEQGRGFAVVADEVRSLASRTQSSTEQIQQIITSLRDGADRAVQTANKGEQISQESVASVEAVQKALDGISQSVTRITGMSQQMASASEEQSHVAENISQQITRIAQLCDESASQAQQGSQISGELEEMAQYLHSLAERFSR</sequence>
<dbReference type="SMART" id="SM00283">
    <property type="entry name" value="MA"/>
    <property type="match status" value="1"/>
</dbReference>
<evidence type="ECO:0000256" key="8">
    <source>
        <dbReference type="ARBA" id="ARBA00023136"/>
    </source>
</evidence>
<keyword evidence="9 11" id="KW-0807">Transducer</keyword>
<keyword evidence="8 13" id="KW-0472">Membrane</keyword>
<dbReference type="SUPFAM" id="SSF58104">
    <property type="entry name" value="Methyl-accepting chemotaxis protein (MCP) signaling domain"/>
    <property type="match status" value="1"/>
</dbReference>
<feature type="transmembrane region" description="Helical" evidence="13">
    <location>
        <begin position="182"/>
        <end position="198"/>
    </location>
</feature>
<accession>A0AB37R8Q0</accession>
<dbReference type="Gene3D" id="3.30.450.20">
    <property type="entry name" value="PAS domain"/>
    <property type="match status" value="1"/>
</dbReference>
<keyword evidence="4" id="KW-0145">Chemotaxis</keyword>
<gene>
    <name evidence="16" type="ORF">ALP33_05249</name>
</gene>
<dbReference type="PANTHER" id="PTHR32089">
    <property type="entry name" value="METHYL-ACCEPTING CHEMOTAXIS PROTEIN MCPB"/>
    <property type="match status" value="1"/>
</dbReference>
<dbReference type="InterPro" id="IPR004089">
    <property type="entry name" value="MCPsignal_dom"/>
</dbReference>
<evidence type="ECO:0000313" key="17">
    <source>
        <dbReference type="Proteomes" id="UP000271817"/>
    </source>
</evidence>
<feature type="domain" description="Methyl-accepting transducer" evidence="14">
    <location>
        <begin position="277"/>
        <end position="513"/>
    </location>
</feature>
<dbReference type="CDD" id="cd00130">
    <property type="entry name" value="PAS"/>
    <property type="match status" value="1"/>
</dbReference>
<feature type="region of interest" description="Disordered" evidence="12">
    <location>
        <begin position="278"/>
        <end position="307"/>
    </location>
</feature>
<keyword evidence="7 13" id="KW-1133">Transmembrane helix</keyword>
<dbReference type="SUPFAM" id="SSF55785">
    <property type="entry name" value="PYP-like sensor domain (PAS domain)"/>
    <property type="match status" value="1"/>
</dbReference>
<dbReference type="NCBIfam" id="TIGR00229">
    <property type="entry name" value="sensory_box"/>
    <property type="match status" value="1"/>
</dbReference>
<evidence type="ECO:0000256" key="13">
    <source>
        <dbReference type="SAM" id="Phobius"/>
    </source>
</evidence>
<protein>
    <submittedName>
        <fullName evidence="16">Aerotaxis receptor Aer</fullName>
    </submittedName>
</protein>
<evidence type="ECO:0000256" key="2">
    <source>
        <dbReference type="ARBA" id="ARBA00022475"/>
    </source>
</evidence>
<evidence type="ECO:0000259" key="15">
    <source>
        <dbReference type="PROSITE" id="PS50112"/>
    </source>
</evidence>
<dbReference type="PANTHER" id="PTHR32089:SF74">
    <property type="entry name" value="METHYL-ACCEPTING CHEMOTAXIS PROTEIN AER"/>
    <property type="match status" value="1"/>
</dbReference>
<comment type="caution">
    <text evidence="16">The sequence shown here is derived from an EMBL/GenBank/DDBJ whole genome shotgun (WGS) entry which is preliminary data.</text>
</comment>
<feature type="compositionally biased region" description="Polar residues" evidence="12">
    <location>
        <begin position="289"/>
        <end position="299"/>
    </location>
</feature>
<dbReference type="InterPro" id="IPR000014">
    <property type="entry name" value="PAS"/>
</dbReference>
<evidence type="ECO:0000256" key="6">
    <source>
        <dbReference type="ARBA" id="ARBA00022692"/>
    </source>
</evidence>
<dbReference type="GO" id="GO:0052131">
    <property type="term" value="P:positive aerotaxis"/>
    <property type="evidence" value="ECO:0007669"/>
    <property type="project" value="UniProtKB-ARBA"/>
</dbReference>
<dbReference type="SMART" id="SM00091">
    <property type="entry name" value="PAS"/>
    <property type="match status" value="1"/>
</dbReference>
<dbReference type="EMBL" id="RBTW01000157">
    <property type="protein sequence ID" value="RMU19436.1"/>
    <property type="molecule type" value="Genomic_DNA"/>
</dbReference>
<keyword evidence="16" id="KW-0675">Receptor</keyword>
<dbReference type="PROSITE" id="PS50111">
    <property type="entry name" value="CHEMOTAXIS_TRANSDUC_2"/>
    <property type="match status" value="1"/>
</dbReference>
<evidence type="ECO:0000259" key="14">
    <source>
        <dbReference type="PROSITE" id="PS50111"/>
    </source>
</evidence>
<dbReference type="FunFam" id="3.30.450.20:FF:000046">
    <property type="entry name" value="Aerotaxis sensor receptor"/>
    <property type="match status" value="1"/>
</dbReference>
<keyword evidence="6 13" id="KW-0812">Transmembrane</keyword>
<evidence type="ECO:0000256" key="4">
    <source>
        <dbReference type="ARBA" id="ARBA00022500"/>
    </source>
</evidence>
<dbReference type="InterPro" id="IPR013655">
    <property type="entry name" value="PAS_fold_3"/>
</dbReference>
<keyword evidence="3" id="KW-0488">Methylation</keyword>
<dbReference type="InterPro" id="IPR035965">
    <property type="entry name" value="PAS-like_dom_sf"/>
</dbReference>
<evidence type="ECO:0000256" key="12">
    <source>
        <dbReference type="SAM" id="MobiDB-lite"/>
    </source>
</evidence>
<proteinExistence type="inferred from homology"/>
<keyword evidence="2" id="KW-1003">Cell membrane</keyword>
<dbReference type="CDD" id="cd11386">
    <property type="entry name" value="MCP_signal"/>
    <property type="match status" value="1"/>
</dbReference>
<evidence type="ECO:0000256" key="5">
    <source>
        <dbReference type="ARBA" id="ARBA00022519"/>
    </source>
</evidence>
<dbReference type="Pfam" id="PF00015">
    <property type="entry name" value="MCPsignal"/>
    <property type="match status" value="1"/>
</dbReference>
<feature type="transmembrane region" description="Helical" evidence="13">
    <location>
        <begin position="204"/>
        <end position="220"/>
    </location>
</feature>
<dbReference type="Proteomes" id="UP000271817">
    <property type="component" value="Unassembled WGS sequence"/>
</dbReference>
<evidence type="ECO:0000256" key="1">
    <source>
        <dbReference type="ARBA" id="ARBA00004429"/>
    </source>
</evidence>
<dbReference type="GO" id="GO:0005886">
    <property type="term" value="C:plasma membrane"/>
    <property type="evidence" value="ECO:0007669"/>
    <property type="project" value="UniProtKB-SubCell"/>
</dbReference>
<dbReference type="FunFam" id="1.10.287.950:FF:000001">
    <property type="entry name" value="Methyl-accepting chemotaxis sensory transducer"/>
    <property type="match status" value="1"/>
</dbReference>
<name>A0AB37R8Q0_PSEAV</name>
<reference evidence="16 17" key="1">
    <citation type="submission" date="2018-08" db="EMBL/GenBank/DDBJ databases">
        <title>Recombination of ecologically and evolutionarily significant loci maintains genetic cohesion in the Pseudomonas syringae species complex.</title>
        <authorList>
            <person name="Dillon M."/>
            <person name="Thakur S."/>
            <person name="Almeida R.N.D."/>
            <person name="Weir B.S."/>
            <person name="Guttman D.S."/>
        </authorList>
    </citation>
    <scope>NUCLEOTIDE SEQUENCE [LARGE SCALE GENOMIC DNA]</scope>
    <source>
        <strain evidence="16 17">ICMP 3402</strain>
    </source>
</reference>
<evidence type="ECO:0000256" key="7">
    <source>
        <dbReference type="ARBA" id="ARBA00022989"/>
    </source>
</evidence>
<evidence type="ECO:0000256" key="9">
    <source>
        <dbReference type="ARBA" id="ARBA00023224"/>
    </source>
</evidence>
<dbReference type="Gene3D" id="1.10.287.950">
    <property type="entry name" value="Methyl-accepting chemotaxis protein"/>
    <property type="match status" value="1"/>
</dbReference>
<comment type="similarity">
    <text evidence="10">Belongs to the methyl-accepting chemotaxis (MCP) protein family.</text>
</comment>
<dbReference type="AlphaFoldDB" id="A0AB37R8Q0"/>
<dbReference type="GO" id="GO:0007165">
    <property type="term" value="P:signal transduction"/>
    <property type="evidence" value="ECO:0007669"/>
    <property type="project" value="UniProtKB-KW"/>
</dbReference>
<feature type="domain" description="PAS" evidence="15">
    <location>
        <begin position="49"/>
        <end position="104"/>
    </location>
</feature>
<dbReference type="PROSITE" id="PS50112">
    <property type="entry name" value="PAS"/>
    <property type="match status" value="1"/>
</dbReference>
<comment type="subcellular location">
    <subcellularLocation>
        <location evidence="1">Cell inner membrane</location>
        <topology evidence="1">Multi-pass membrane protein</topology>
    </subcellularLocation>
</comment>
<organism evidence="16 17">
    <name type="scientific">Pseudomonas amygdali pv. lachrymans</name>
    <name type="common">Pseudomonas syringae pv. lachrymans</name>
    <dbReference type="NCBI Taxonomy" id="53707"/>
    <lineage>
        <taxon>Bacteria</taxon>
        <taxon>Pseudomonadati</taxon>
        <taxon>Pseudomonadota</taxon>
        <taxon>Gammaproteobacteria</taxon>
        <taxon>Pseudomonadales</taxon>
        <taxon>Pseudomonadaceae</taxon>
        <taxon>Pseudomonas</taxon>
        <taxon>Pseudomonas amygdali</taxon>
    </lineage>
</organism>
<evidence type="ECO:0000313" key="16">
    <source>
        <dbReference type="EMBL" id="RMU19436.1"/>
    </source>
</evidence>
<evidence type="ECO:0000256" key="10">
    <source>
        <dbReference type="ARBA" id="ARBA00029447"/>
    </source>
</evidence>